<dbReference type="GeneTree" id="ENSGT00390000011804"/>
<dbReference type="GO" id="GO:0043248">
    <property type="term" value="P:proteasome assembly"/>
    <property type="evidence" value="ECO:0007669"/>
    <property type="project" value="InterPro"/>
</dbReference>
<name>A0A8C3VSW9_9CETA</name>
<evidence type="ECO:0000256" key="1">
    <source>
        <dbReference type="SAM" id="MobiDB-lite"/>
    </source>
</evidence>
<dbReference type="PANTHER" id="PTHR33559">
    <property type="entry name" value="PROTEASOME ASSEMBLY CHAPERONE 4"/>
    <property type="match status" value="1"/>
</dbReference>
<sequence length="183" mass="20895">MEDNYALGHGGATASAGRDIVLYNFSVRMWEQLIHFHIMQLMDSLSLWEGPRPHLFNLTVVMRTCYDPISRSAVFLGDTSDMMSTSIAQSLASKTSTQVFVSYNLQNTENRIKEETGFSREALAKAVEKTGITCKTDILKKWTGFYHLCIKEEEKKKKEKGEEEKEEKGKEEKEKKNASNFHS</sequence>
<organism evidence="2 3">
    <name type="scientific">Catagonus wagneri</name>
    <name type="common">Chacoan peccary</name>
    <dbReference type="NCBI Taxonomy" id="51154"/>
    <lineage>
        <taxon>Eukaryota</taxon>
        <taxon>Metazoa</taxon>
        <taxon>Chordata</taxon>
        <taxon>Craniata</taxon>
        <taxon>Vertebrata</taxon>
        <taxon>Euteleostomi</taxon>
        <taxon>Mammalia</taxon>
        <taxon>Eutheria</taxon>
        <taxon>Laurasiatheria</taxon>
        <taxon>Artiodactyla</taxon>
        <taxon>Suina</taxon>
        <taxon>Tayassuidae</taxon>
        <taxon>Catagonus</taxon>
    </lineage>
</organism>
<protein>
    <submittedName>
        <fullName evidence="2">Uncharacterized protein</fullName>
    </submittedName>
</protein>
<dbReference type="Pfam" id="PF16093">
    <property type="entry name" value="PAC4"/>
    <property type="match status" value="1"/>
</dbReference>
<reference evidence="2" key="1">
    <citation type="submission" date="2025-08" db="UniProtKB">
        <authorList>
            <consortium name="Ensembl"/>
        </authorList>
    </citation>
    <scope>IDENTIFICATION</scope>
</reference>
<dbReference type="AlphaFoldDB" id="A0A8C3VSW9"/>
<accession>A0A8C3VSW9</accession>
<feature type="compositionally biased region" description="Basic and acidic residues" evidence="1">
    <location>
        <begin position="155"/>
        <end position="177"/>
    </location>
</feature>
<evidence type="ECO:0000313" key="2">
    <source>
        <dbReference type="Ensembl" id="ENSCWAP00000004210.1"/>
    </source>
</evidence>
<dbReference type="PANTHER" id="PTHR33559:SF1">
    <property type="entry name" value="PROTEASOME ASSEMBLY CHAPERONE 4"/>
    <property type="match status" value="1"/>
</dbReference>
<feature type="region of interest" description="Disordered" evidence="1">
    <location>
        <begin position="155"/>
        <end position="183"/>
    </location>
</feature>
<evidence type="ECO:0000313" key="3">
    <source>
        <dbReference type="Proteomes" id="UP000694540"/>
    </source>
</evidence>
<keyword evidence="3" id="KW-1185">Reference proteome</keyword>
<proteinExistence type="predicted"/>
<dbReference type="Ensembl" id="ENSCWAT00000004558.1">
    <property type="protein sequence ID" value="ENSCWAP00000004210.1"/>
    <property type="gene ID" value="ENSCWAG00000003295.1"/>
</dbReference>
<reference evidence="2" key="2">
    <citation type="submission" date="2025-09" db="UniProtKB">
        <authorList>
            <consortium name="Ensembl"/>
        </authorList>
    </citation>
    <scope>IDENTIFICATION</scope>
</reference>
<dbReference type="InterPro" id="IPR032157">
    <property type="entry name" value="PAC4"/>
</dbReference>
<dbReference type="Proteomes" id="UP000694540">
    <property type="component" value="Unplaced"/>
</dbReference>